<dbReference type="InterPro" id="IPR050174">
    <property type="entry name" value="Protocadherin/Cadherin-CA"/>
</dbReference>
<reference evidence="14 15" key="1">
    <citation type="submission" date="2019-09" db="EMBL/GenBank/DDBJ databases">
        <title>Bird 10,000 Genomes (B10K) Project - Family phase.</title>
        <authorList>
            <person name="Zhang G."/>
        </authorList>
    </citation>
    <scope>NUCLEOTIDE SEQUENCE [LARGE SCALE GENOMIC DNA]</scope>
    <source>
        <strain evidence="14">B10K-DU-030-41</strain>
        <tissue evidence="14">Muscle</tissue>
    </source>
</reference>
<dbReference type="PANTHER" id="PTHR24028">
    <property type="entry name" value="CADHERIN-87A"/>
    <property type="match status" value="1"/>
</dbReference>
<evidence type="ECO:0000259" key="13">
    <source>
        <dbReference type="PROSITE" id="PS50268"/>
    </source>
</evidence>
<dbReference type="Pfam" id="PF08266">
    <property type="entry name" value="Cadherin_2"/>
    <property type="match status" value="1"/>
</dbReference>
<dbReference type="SMART" id="SM00112">
    <property type="entry name" value="CA"/>
    <property type="match status" value="4"/>
</dbReference>
<evidence type="ECO:0000256" key="6">
    <source>
        <dbReference type="ARBA" id="ARBA00022837"/>
    </source>
</evidence>
<protein>
    <submittedName>
        <fullName evidence="14">PCDG7 protein</fullName>
    </submittedName>
</protein>
<evidence type="ECO:0000256" key="7">
    <source>
        <dbReference type="ARBA" id="ARBA00022889"/>
    </source>
</evidence>
<gene>
    <name evidence="14" type="primary">Pcdhga7</name>
    <name evidence="14" type="ORF">SAPAEN_R00708</name>
</gene>
<dbReference type="InterPro" id="IPR002126">
    <property type="entry name" value="Cadherin-like_dom"/>
</dbReference>
<dbReference type="GO" id="GO:0005886">
    <property type="term" value="C:plasma membrane"/>
    <property type="evidence" value="ECO:0007669"/>
    <property type="project" value="InterPro"/>
</dbReference>
<evidence type="ECO:0000256" key="3">
    <source>
        <dbReference type="ARBA" id="ARBA00022692"/>
    </source>
</evidence>
<proteinExistence type="predicted"/>
<dbReference type="InterPro" id="IPR015919">
    <property type="entry name" value="Cadherin-like_sf"/>
</dbReference>
<name>A0A7K7TFR3_9TYRA</name>
<comment type="caution">
    <text evidence="14">The sequence shown here is derived from an EMBL/GenBank/DDBJ whole genome shotgun (WGS) entry which is preliminary data.</text>
</comment>
<dbReference type="PROSITE" id="PS00232">
    <property type="entry name" value="CADHERIN_1"/>
    <property type="match status" value="2"/>
</dbReference>
<sequence>RRHPVLLWGVLIAAWEAAWGQLRYSVPEEMPKGSFVGDVAKDLGLQLPALRDRDAHVFDTGRTQYLFLDLQNGRLTMMEQVDREETCAAVAKCVLNFEILVKHPMNVYKGEVEILDINDNSPSFPESISVLEIIEYTAPGARFPLKKAHDPDIGVNSLQNYECSESSYFTLYVKNGDDGVIYPELVLEKSLDREQQAVHNLILTATDSGNPVKSGSTTIQIIVLDGNDNAPEFAQSVYKVTVREDVAVGSRVIQVTATDRDEGINAEVKYSFFQMPKKFDKTFKLDPDSGEIEIMEKLNFEEHEFYELVVQARDAGGLSSYSKVHIDIIDVNDNAPTLSLLPILNPIPEDSVPSTVVAVINARDRDSGDNGEVSCNIDENLPFRLETSSENTYKLIIASALDREKVSTYNITITVRDRGSPALSSRTELVLEVSDVNDNAPVFEEAAYSAYVPENNAAGALVLRVQARDADAGANGRVSYWLAGGSAGAASLMSVEARSGAVYAQSSLDYEQCREFTVAVRAQDGG</sequence>
<keyword evidence="10" id="KW-0325">Glycoprotein</keyword>
<evidence type="ECO:0000256" key="11">
    <source>
        <dbReference type="PROSITE-ProRule" id="PRU00043"/>
    </source>
</evidence>
<dbReference type="CDD" id="cd11304">
    <property type="entry name" value="Cadherin_repeat"/>
    <property type="match status" value="4"/>
</dbReference>
<evidence type="ECO:0000313" key="15">
    <source>
        <dbReference type="Proteomes" id="UP000589485"/>
    </source>
</evidence>
<keyword evidence="7" id="KW-0130">Cell adhesion</keyword>
<dbReference type="GO" id="GO:0007156">
    <property type="term" value="P:homophilic cell adhesion via plasma membrane adhesion molecules"/>
    <property type="evidence" value="ECO:0007669"/>
    <property type="project" value="InterPro"/>
</dbReference>
<keyword evidence="4 12" id="KW-0732">Signal</keyword>
<comment type="subcellular location">
    <subcellularLocation>
        <location evidence="2">Membrane</location>
        <topology evidence="2">Single-pass membrane protein</topology>
    </subcellularLocation>
</comment>
<evidence type="ECO:0000256" key="1">
    <source>
        <dbReference type="ARBA" id="ARBA00003436"/>
    </source>
</evidence>
<evidence type="ECO:0000256" key="5">
    <source>
        <dbReference type="ARBA" id="ARBA00022737"/>
    </source>
</evidence>
<dbReference type="Proteomes" id="UP000589485">
    <property type="component" value="Unassembled WGS sequence"/>
</dbReference>
<feature type="domain" description="Cadherin" evidence="13">
    <location>
        <begin position="234"/>
        <end position="338"/>
    </location>
</feature>
<feature type="signal peptide" evidence="12">
    <location>
        <begin position="1"/>
        <end position="20"/>
    </location>
</feature>
<dbReference type="FunFam" id="2.60.40.60:FF:000006">
    <property type="entry name" value="Protocadherin alpha 2"/>
    <property type="match status" value="1"/>
</dbReference>
<keyword evidence="15" id="KW-1185">Reference proteome</keyword>
<dbReference type="PANTHER" id="PTHR24028:SF234">
    <property type="entry name" value="PROTOCADHERIN GAMMA-A3"/>
    <property type="match status" value="1"/>
</dbReference>
<dbReference type="InterPro" id="IPR020894">
    <property type="entry name" value="Cadherin_CS"/>
</dbReference>
<feature type="chain" id="PRO_5029752781" evidence="12">
    <location>
        <begin position="21"/>
        <end position="526"/>
    </location>
</feature>
<dbReference type="GO" id="GO:0005509">
    <property type="term" value="F:calcium ion binding"/>
    <property type="evidence" value="ECO:0007669"/>
    <property type="project" value="UniProtKB-UniRule"/>
</dbReference>
<keyword evidence="5" id="KW-0677">Repeat</keyword>
<evidence type="ECO:0000256" key="2">
    <source>
        <dbReference type="ARBA" id="ARBA00004167"/>
    </source>
</evidence>
<feature type="domain" description="Cadherin" evidence="13">
    <location>
        <begin position="347"/>
        <end position="443"/>
    </location>
</feature>
<keyword evidence="6 11" id="KW-0106">Calcium</keyword>
<organism evidence="14 15">
    <name type="scientific">Sapayoa aenigma</name>
    <name type="common">broad-billed sapayoa</name>
    <dbReference type="NCBI Taxonomy" id="239371"/>
    <lineage>
        <taxon>Eukaryota</taxon>
        <taxon>Metazoa</taxon>
        <taxon>Chordata</taxon>
        <taxon>Craniata</taxon>
        <taxon>Vertebrata</taxon>
        <taxon>Euteleostomi</taxon>
        <taxon>Archelosauria</taxon>
        <taxon>Archosauria</taxon>
        <taxon>Dinosauria</taxon>
        <taxon>Saurischia</taxon>
        <taxon>Theropoda</taxon>
        <taxon>Coelurosauria</taxon>
        <taxon>Aves</taxon>
        <taxon>Neognathae</taxon>
        <taxon>Neoaves</taxon>
        <taxon>Telluraves</taxon>
        <taxon>Australaves</taxon>
        <taxon>Passeriformes</taxon>
        <taxon>Tyrannidae</taxon>
        <taxon>Sapayoa</taxon>
    </lineage>
</organism>
<feature type="non-terminal residue" evidence="14">
    <location>
        <position position="1"/>
    </location>
</feature>
<evidence type="ECO:0000313" key="14">
    <source>
        <dbReference type="EMBL" id="NXA15717.1"/>
    </source>
</evidence>
<dbReference type="FunFam" id="2.60.40.60:FF:000129">
    <property type="entry name" value="protocadherin alpha-C2 isoform X1"/>
    <property type="match status" value="1"/>
</dbReference>
<feature type="domain" description="Cadherin" evidence="13">
    <location>
        <begin position="125"/>
        <end position="233"/>
    </location>
</feature>
<feature type="domain" description="Cadherin" evidence="13">
    <location>
        <begin position="444"/>
        <end position="526"/>
    </location>
</feature>
<accession>A0A7K7TFR3</accession>
<feature type="domain" description="Cadherin" evidence="13">
    <location>
        <begin position="68"/>
        <end position="124"/>
    </location>
</feature>
<dbReference type="EMBL" id="VZSY01002761">
    <property type="protein sequence ID" value="NXA15717.1"/>
    <property type="molecule type" value="Genomic_DNA"/>
</dbReference>
<dbReference type="SUPFAM" id="SSF49313">
    <property type="entry name" value="Cadherin-like"/>
    <property type="match status" value="5"/>
</dbReference>
<keyword evidence="8" id="KW-1133">Transmembrane helix</keyword>
<dbReference type="Pfam" id="PF00028">
    <property type="entry name" value="Cadherin"/>
    <property type="match status" value="4"/>
</dbReference>
<dbReference type="FunFam" id="2.60.40.60:FF:000094">
    <property type="entry name" value="protocadherin gamma-C4 isoform X2"/>
    <property type="match status" value="1"/>
</dbReference>
<dbReference type="OrthoDB" id="6252479at2759"/>
<dbReference type="PROSITE" id="PS50268">
    <property type="entry name" value="CADHERIN_2"/>
    <property type="match status" value="5"/>
</dbReference>
<keyword evidence="9" id="KW-0472">Membrane</keyword>
<comment type="function">
    <text evidence="1">Potential calcium-dependent cell-adhesion protein. May be involved in the establishment and maintenance of specific neuronal connections in the brain.</text>
</comment>
<feature type="non-terminal residue" evidence="14">
    <location>
        <position position="526"/>
    </location>
</feature>
<dbReference type="FunFam" id="2.60.40.60:FF:000018">
    <property type="entry name" value="Protocadherin gamma c3"/>
    <property type="match status" value="1"/>
</dbReference>
<evidence type="ECO:0000256" key="8">
    <source>
        <dbReference type="ARBA" id="ARBA00022989"/>
    </source>
</evidence>
<dbReference type="AlphaFoldDB" id="A0A7K7TFR3"/>
<keyword evidence="3" id="KW-0812">Transmembrane</keyword>
<dbReference type="InterPro" id="IPR013164">
    <property type="entry name" value="Cadherin_N"/>
</dbReference>
<dbReference type="FunFam" id="2.60.40.60:FF:000002">
    <property type="entry name" value="Protocadherin alpha 2"/>
    <property type="match status" value="1"/>
</dbReference>
<evidence type="ECO:0000256" key="4">
    <source>
        <dbReference type="ARBA" id="ARBA00022729"/>
    </source>
</evidence>
<evidence type="ECO:0000256" key="12">
    <source>
        <dbReference type="SAM" id="SignalP"/>
    </source>
</evidence>
<dbReference type="Gene3D" id="2.60.40.60">
    <property type="entry name" value="Cadherins"/>
    <property type="match status" value="5"/>
</dbReference>
<evidence type="ECO:0000256" key="10">
    <source>
        <dbReference type="ARBA" id="ARBA00023180"/>
    </source>
</evidence>
<dbReference type="PRINTS" id="PR00205">
    <property type="entry name" value="CADHERIN"/>
</dbReference>
<evidence type="ECO:0000256" key="9">
    <source>
        <dbReference type="ARBA" id="ARBA00023136"/>
    </source>
</evidence>